<dbReference type="EMBL" id="JAVRHL010000003">
    <property type="protein sequence ID" value="MDT0683839.1"/>
    <property type="molecule type" value="Genomic_DNA"/>
</dbReference>
<dbReference type="Proteomes" id="UP001265259">
    <property type="component" value="Unassembled WGS sequence"/>
</dbReference>
<dbReference type="SUPFAM" id="SSF141318">
    <property type="entry name" value="TM0957-like"/>
    <property type="match status" value="1"/>
</dbReference>
<dbReference type="InterPro" id="IPR014582">
    <property type="entry name" value="UCP033535_lipo"/>
</dbReference>
<protein>
    <submittedName>
        <fullName evidence="1">DUF2291 domain-containing protein</fullName>
    </submittedName>
</protein>
<dbReference type="RefSeq" id="WP_311692755.1">
    <property type="nucleotide sequence ID" value="NZ_JAVRHL010000003.1"/>
</dbReference>
<dbReference type="InterPro" id="IPR036215">
    <property type="entry name" value="TM0957-like_sf"/>
</dbReference>
<comment type="caution">
    <text evidence="1">The sequence shown here is derived from an EMBL/GenBank/DDBJ whole genome shotgun (WGS) entry which is preliminary data.</text>
</comment>
<proteinExistence type="predicted"/>
<organism evidence="1 2">
    <name type="scientific">Tropicimonas omnivorans</name>
    <dbReference type="NCBI Taxonomy" id="3075590"/>
    <lineage>
        <taxon>Bacteria</taxon>
        <taxon>Pseudomonadati</taxon>
        <taxon>Pseudomonadota</taxon>
        <taxon>Alphaproteobacteria</taxon>
        <taxon>Rhodobacterales</taxon>
        <taxon>Roseobacteraceae</taxon>
        <taxon>Tropicimonas</taxon>
    </lineage>
</organism>
<sequence>MIRLIAIVAAAALPLASCKIVEKADDADAVPQDDASRMAAIVSEDWTPRVLPTLSEMAVPATDVLSLARSDFPAAEDRYGIGGSEGAPSNFIVRGGGTVVDADLESRAARLSVDLDGDGTADADLQLGPVIRGTALRDSLPFYVFTDFRDQIEFAKLARALNDTAHAGMPVLPEDAIGRDVSFTGAFTLTDGEAAAEIVPVTLDWSAP</sequence>
<dbReference type="Gene3D" id="1.10.10.1260">
    <property type="entry name" value="Envelope glycoprotein gp160, DUF2291, helical domain"/>
    <property type="match status" value="1"/>
</dbReference>
<accession>A0ABU3DJE8</accession>
<reference evidence="1 2" key="1">
    <citation type="submission" date="2023-09" db="EMBL/GenBank/DDBJ databases">
        <authorList>
            <person name="Rey-Velasco X."/>
        </authorList>
    </citation>
    <scope>NUCLEOTIDE SEQUENCE [LARGE SCALE GENOMIC DNA]</scope>
    <source>
        <strain evidence="1 2">F158</strain>
    </source>
</reference>
<keyword evidence="2" id="KW-1185">Reference proteome</keyword>
<dbReference type="Pfam" id="PF10054">
    <property type="entry name" value="DUF2291"/>
    <property type="match status" value="1"/>
</dbReference>
<name>A0ABU3DJE8_9RHOB</name>
<evidence type="ECO:0000313" key="2">
    <source>
        <dbReference type="Proteomes" id="UP001265259"/>
    </source>
</evidence>
<evidence type="ECO:0000313" key="1">
    <source>
        <dbReference type="EMBL" id="MDT0683839.1"/>
    </source>
</evidence>
<dbReference type="PIRSF" id="PIRSF033535">
    <property type="entry name" value="UCP033535_plp"/>
    <property type="match status" value="1"/>
</dbReference>
<gene>
    <name evidence="1" type="ORF">RM543_14195</name>
</gene>
<dbReference type="Gene3D" id="2.40.50.420">
    <property type="entry name" value="Envelope glycoprotein gp160, DUF2291, alpha/beta domain"/>
    <property type="match status" value="1"/>
</dbReference>